<dbReference type="CDD" id="cd06259">
    <property type="entry name" value="YdcF-like"/>
    <property type="match status" value="1"/>
</dbReference>
<dbReference type="GO" id="GO:0043164">
    <property type="term" value="P:Gram-negative-bacterium-type cell wall biogenesis"/>
    <property type="evidence" value="ECO:0007669"/>
    <property type="project" value="TreeGrafter"/>
</dbReference>
<accession>A0A2P7NX05</accession>
<evidence type="ECO:0000313" key="2">
    <source>
        <dbReference type="EMBL" id="PSJ17992.1"/>
    </source>
</evidence>
<keyword evidence="3" id="KW-1185">Reference proteome</keyword>
<dbReference type="OrthoDB" id="9809813at2"/>
<dbReference type="Proteomes" id="UP000241912">
    <property type="component" value="Unassembled WGS sequence"/>
</dbReference>
<evidence type="ECO:0000259" key="1">
    <source>
        <dbReference type="Pfam" id="PF02698"/>
    </source>
</evidence>
<comment type="caution">
    <text evidence="2">The sequence shown here is derived from an EMBL/GenBank/DDBJ whole genome shotgun (WGS) entry which is preliminary data.</text>
</comment>
<sequence>MHVRAAIESAHPARLAVDVEVAPVAVVLGGGVASPVPPARFMPDLGRAADRVWFAAQLFHAGKVERIVLSGGVDSRLGSLSEAESMRIFIRDLGVPDAAIHLESTSINTRQNAVHVAHLLNDWGVDRLLLVTSALHMPRAKRQFEAQGLIVFPAATDHEAVDTVWWDIRRLLPDADSLDGSGRAIKEWIGLWVGK</sequence>
<reference evidence="2 3" key="1">
    <citation type="submission" date="2018-03" db="EMBL/GenBank/DDBJ databases">
        <title>Draft genome of Nitrosomonas supralitoralis APG5.</title>
        <authorList>
            <person name="Urakawa H."/>
            <person name="Lopez J.V."/>
        </authorList>
    </citation>
    <scope>NUCLEOTIDE SEQUENCE [LARGE SCALE GENOMIC DNA]</scope>
    <source>
        <strain evidence="2 3">APG5</strain>
    </source>
</reference>
<dbReference type="PANTHER" id="PTHR30336:SF4">
    <property type="entry name" value="ENVELOPE BIOGENESIS FACTOR ELYC"/>
    <property type="match status" value="1"/>
</dbReference>
<gene>
    <name evidence="2" type="ORF">C7H79_05510</name>
</gene>
<dbReference type="Pfam" id="PF02698">
    <property type="entry name" value="DUF218"/>
    <property type="match status" value="1"/>
</dbReference>
<feature type="domain" description="DUF218" evidence="1">
    <location>
        <begin position="24"/>
        <end position="190"/>
    </location>
</feature>
<dbReference type="InterPro" id="IPR014729">
    <property type="entry name" value="Rossmann-like_a/b/a_fold"/>
</dbReference>
<organism evidence="2 3">
    <name type="scientific">Nitrosomonas supralitoralis</name>
    <dbReference type="NCBI Taxonomy" id="2116706"/>
    <lineage>
        <taxon>Bacteria</taxon>
        <taxon>Pseudomonadati</taxon>
        <taxon>Pseudomonadota</taxon>
        <taxon>Betaproteobacteria</taxon>
        <taxon>Nitrosomonadales</taxon>
        <taxon>Nitrosomonadaceae</taxon>
        <taxon>Nitrosomonas</taxon>
    </lineage>
</organism>
<dbReference type="GO" id="GO:0000270">
    <property type="term" value="P:peptidoglycan metabolic process"/>
    <property type="evidence" value="ECO:0007669"/>
    <property type="project" value="TreeGrafter"/>
</dbReference>
<dbReference type="Gene3D" id="3.40.50.620">
    <property type="entry name" value="HUPs"/>
    <property type="match status" value="1"/>
</dbReference>
<dbReference type="EMBL" id="PXXU01000011">
    <property type="protein sequence ID" value="PSJ17992.1"/>
    <property type="molecule type" value="Genomic_DNA"/>
</dbReference>
<dbReference type="PANTHER" id="PTHR30336">
    <property type="entry name" value="INNER MEMBRANE PROTEIN, PROBABLE PERMEASE"/>
    <property type="match status" value="1"/>
</dbReference>
<dbReference type="AlphaFoldDB" id="A0A2P7NX05"/>
<protein>
    <submittedName>
        <fullName evidence="2">YdcF family protein</fullName>
    </submittedName>
</protein>
<evidence type="ECO:0000313" key="3">
    <source>
        <dbReference type="Proteomes" id="UP000241912"/>
    </source>
</evidence>
<dbReference type="InterPro" id="IPR051599">
    <property type="entry name" value="Cell_Envelope_Assoc"/>
</dbReference>
<proteinExistence type="predicted"/>
<dbReference type="InterPro" id="IPR003848">
    <property type="entry name" value="DUF218"/>
</dbReference>
<dbReference type="GO" id="GO:0005886">
    <property type="term" value="C:plasma membrane"/>
    <property type="evidence" value="ECO:0007669"/>
    <property type="project" value="TreeGrafter"/>
</dbReference>
<name>A0A2P7NX05_9PROT</name>